<name>A0A316UA23_9BASI</name>
<keyword evidence="2" id="KW-1133">Transmembrane helix</keyword>
<evidence type="ECO:0000313" key="4">
    <source>
        <dbReference type="Proteomes" id="UP000245942"/>
    </source>
</evidence>
<feature type="transmembrane region" description="Helical" evidence="2">
    <location>
        <begin position="239"/>
        <end position="268"/>
    </location>
</feature>
<gene>
    <name evidence="3" type="ORF">BCV69DRAFT_131793</name>
</gene>
<feature type="transmembrane region" description="Helical" evidence="2">
    <location>
        <begin position="458"/>
        <end position="488"/>
    </location>
</feature>
<feature type="transmembrane region" description="Helical" evidence="2">
    <location>
        <begin position="74"/>
        <end position="99"/>
    </location>
</feature>
<sequence length="529" mass="57665">MNHLGDLDGSCQDYLTAAMHASTPPSAALSQAVFGVGVVCTIATLCGPVLYVLQWRRGTLWFFQLKRTSRGTYIACHPLNVFLLNSILCAACISILGIFTKASENGHMDLIPGLLVLQMLAWVFSGLSAFYLVMGTFIALPEGCDIPGLVRLSRALAPLSHPYVINTFMLCAPVVYTASNIPNIILAPRDTNLAKSLSMVAIERMRGLAMQDPSALIPADVQALLVESVHYEWEAEKHIGIAFVFNTLFTFLLLLIGYPTAYSLVFLLRRQLQEEGKRVRRVPRDNAAGATEKALGTSPCRPGLGVHMITSTDVKVDGPDLQDDNYDVDVFPARQRAPLIAAATSPSRRSTSDAQVGSCPGSPLKFGEPSTPITPQSLAMSLPSSAEDKDLSAFGDVPNLPKAPFVEDSPTPDSPNKPTFLRNMRRRMSWSTRTQSGSDSQRDKTAALLRFKYLRRCFYTLATFYISMSFIGLVYLGLSFFIALVHLLAHNPLLKSISNLMLVFECVAAAALVMNFTLVGVKVFDSGTV</sequence>
<accession>A0A316UA23</accession>
<dbReference type="RefSeq" id="XP_025349240.1">
    <property type="nucleotide sequence ID" value="XM_025489233.1"/>
</dbReference>
<keyword evidence="2" id="KW-0812">Transmembrane</keyword>
<feature type="transmembrane region" description="Helical" evidence="2">
    <location>
        <begin position="161"/>
        <end position="179"/>
    </location>
</feature>
<evidence type="ECO:0000256" key="2">
    <source>
        <dbReference type="SAM" id="Phobius"/>
    </source>
</evidence>
<reference evidence="3 4" key="1">
    <citation type="journal article" date="2018" name="Mol. Biol. Evol.">
        <title>Broad Genomic Sampling Reveals a Smut Pathogenic Ancestry of the Fungal Clade Ustilaginomycotina.</title>
        <authorList>
            <person name="Kijpornyongpan T."/>
            <person name="Mondo S.J."/>
            <person name="Barry K."/>
            <person name="Sandor L."/>
            <person name="Lee J."/>
            <person name="Lipzen A."/>
            <person name="Pangilinan J."/>
            <person name="LaButti K."/>
            <person name="Hainaut M."/>
            <person name="Henrissat B."/>
            <person name="Grigoriev I.V."/>
            <person name="Spatafora J.W."/>
            <person name="Aime M.C."/>
        </authorList>
    </citation>
    <scope>NUCLEOTIDE SEQUENCE [LARGE SCALE GENOMIC DNA]</scope>
    <source>
        <strain evidence="3 4">MCA 4718</strain>
    </source>
</reference>
<evidence type="ECO:0000256" key="1">
    <source>
        <dbReference type="SAM" id="MobiDB-lite"/>
    </source>
</evidence>
<evidence type="ECO:0000313" key="3">
    <source>
        <dbReference type="EMBL" id="PWN22080.1"/>
    </source>
</evidence>
<organism evidence="3 4">
    <name type="scientific">Pseudomicrostroma glucosiphilum</name>
    <dbReference type="NCBI Taxonomy" id="1684307"/>
    <lineage>
        <taxon>Eukaryota</taxon>
        <taxon>Fungi</taxon>
        <taxon>Dikarya</taxon>
        <taxon>Basidiomycota</taxon>
        <taxon>Ustilaginomycotina</taxon>
        <taxon>Exobasidiomycetes</taxon>
        <taxon>Microstromatales</taxon>
        <taxon>Microstromatales incertae sedis</taxon>
        <taxon>Pseudomicrostroma</taxon>
    </lineage>
</organism>
<keyword evidence="4" id="KW-1185">Reference proteome</keyword>
<dbReference type="Proteomes" id="UP000245942">
    <property type="component" value="Unassembled WGS sequence"/>
</dbReference>
<feature type="region of interest" description="Disordered" evidence="1">
    <location>
        <begin position="342"/>
        <end position="382"/>
    </location>
</feature>
<proteinExistence type="predicted"/>
<dbReference type="AlphaFoldDB" id="A0A316UA23"/>
<feature type="transmembrane region" description="Helical" evidence="2">
    <location>
        <begin position="32"/>
        <end position="53"/>
    </location>
</feature>
<keyword evidence="2" id="KW-0472">Membrane</keyword>
<feature type="compositionally biased region" description="Polar residues" evidence="1">
    <location>
        <begin position="371"/>
        <end position="382"/>
    </location>
</feature>
<feature type="transmembrane region" description="Helical" evidence="2">
    <location>
        <begin position="500"/>
        <end position="524"/>
    </location>
</feature>
<protein>
    <submittedName>
        <fullName evidence="3">Uncharacterized protein</fullName>
    </submittedName>
</protein>
<feature type="transmembrane region" description="Helical" evidence="2">
    <location>
        <begin position="119"/>
        <end position="140"/>
    </location>
</feature>
<dbReference type="GeneID" id="37010967"/>
<dbReference type="EMBL" id="KZ819323">
    <property type="protein sequence ID" value="PWN22080.1"/>
    <property type="molecule type" value="Genomic_DNA"/>
</dbReference>
<feature type="compositionally biased region" description="Low complexity" evidence="1">
    <location>
        <begin position="342"/>
        <end position="354"/>
    </location>
</feature>